<dbReference type="Proteomes" id="UP000830158">
    <property type="component" value="Chromosome"/>
</dbReference>
<gene>
    <name evidence="2" type="ORF">L1857_02450</name>
</gene>
<accession>A0ABY4NMM7</accession>
<evidence type="ECO:0000313" key="2">
    <source>
        <dbReference type="EMBL" id="UQS21764.1"/>
    </source>
</evidence>
<dbReference type="EMBL" id="CP091196">
    <property type="protein sequence ID" value="UQS21764.1"/>
    <property type="molecule type" value="Genomic_DNA"/>
</dbReference>
<evidence type="ECO:0000313" key="3">
    <source>
        <dbReference type="Proteomes" id="UP000830158"/>
    </source>
</evidence>
<reference evidence="2" key="1">
    <citation type="submission" date="2022-01" db="EMBL/GenBank/DDBJ databases">
        <title>PSI-footprinting approach for the identification of protein synthesis inhibitor producers.</title>
        <authorList>
            <person name="Handel F."/>
            <person name="Kulik A."/>
            <person name="Wex K.W."/>
            <person name="Berscheid A."/>
            <person name="Saur J.S."/>
            <person name="Winkler A."/>
            <person name="Wibberg D."/>
            <person name="Kalinowski J."/>
            <person name="Broetz-Oesterhelt H."/>
            <person name="Mast Y."/>
        </authorList>
    </citation>
    <scope>NUCLEOTIDE SEQUENCE</scope>
    <source>
        <strain evidence="2">KNN 49.3e</strain>
    </source>
</reference>
<keyword evidence="3" id="KW-1185">Reference proteome</keyword>
<organism evidence="2 3">
    <name type="scientific">Amycolatopsis thermalba</name>
    <dbReference type="NCBI Taxonomy" id="944492"/>
    <lineage>
        <taxon>Bacteria</taxon>
        <taxon>Bacillati</taxon>
        <taxon>Actinomycetota</taxon>
        <taxon>Actinomycetes</taxon>
        <taxon>Pseudonocardiales</taxon>
        <taxon>Pseudonocardiaceae</taxon>
        <taxon>Amycolatopsis</taxon>
    </lineage>
</organism>
<dbReference type="RefSeq" id="WP_143266131.1">
    <property type="nucleotide sequence ID" value="NZ_CP091196.1"/>
</dbReference>
<protein>
    <submittedName>
        <fullName evidence="2">Uncharacterized protein</fullName>
    </submittedName>
</protein>
<proteinExistence type="predicted"/>
<feature type="region of interest" description="Disordered" evidence="1">
    <location>
        <begin position="12"/>
        <end position="35"/>
    </location>
</feature>
<evidence type="ECO:0000256" key="1">
    <source>
        <dbReference type="SAM" id="MobiDB-lite"/>
    </source>
</evidence>
<name>A0ABY4NMM7_9PSEU</name>
<sequence length="110" mass="11903">MTRLLITEVPGAARTAKHAAAPGLPTQPLPDQNGETPMVAQAIYHQASQRTGFRVQLVAAPVDIIARRHREGQSVSQITRYLRAHLGPENPVASRSFVEWVITATGGEGR</sequence>